<organism evidence="2 3">
    <name type="scientific">Lactobacillus selangorensis</name>
    <dbReference type="NCBI Taxonomy" id="81857"/>
    <lineage>
        <taxon>Bacteria</taxon>
        <taxon>Bacillati</taxon>
        <taxon>Bacillota</taxon>
        <taxon>Bacilli</taxon>
        <taxon>Lactobacillales</taxon>
        <taxon>Lactobacillaceae</taxon>
        <taxon>Lactobacillus</taxon>
    </lineage>
</organism>
<dbReference type="EMBL" id="JQAZ01000007">
    <property type="protein sequence ID" value="KRN30297.1"/>
    <property type="molecule type" value="Genomic_DNA"/>
</dbReference>
<sequence length="88" mass="9714">MTKPIVKATRIPDVQDALTVNIDKNATFDELSAVAKQIATYAISGIIPLVRQDKPELKNDEVIETAIQIYISMIYSAAKEDYQSEGSI</sequence>
<accession>A0A0R2FP19</accession>
<evidence type="ECO:0000313" key="1">
    <source>
        <dbReference type="EMBL" id="KRN27738.1"/>
    </source>
</evidence>
<protein>
    <submittedName>
        <fullName evidence="2">Uncharacterized protein</fullName>
    </submittedName>
</protein>
<proteinExistence type="predicted"/>
<gene>
    <name evidence="1" type="ORF">IV38_GL001952</name>
    <name evidence="2" type="ORF">IV40_GL001885</name>
</gene>
<comment type="caution">
    <text evidence="2">The sequence shown here is derived from an EMBL/GenBank/DDBJ whole genome shotgun (WGS) entry which is preliminary data.</text>
</comment>
<evidence type="ECO:0000313" key="2">
    <source>
        <dbReference type="EMBL" id="KRN30297.1"/>
    </source>
</evidence>
<dbReference type="Proteomes" id="UP000051645">
    <property type="component" value="Unassembled WGS sequence"/>
</dbReference>
<dbReference type="PATRIC" id="fig|81857.3.peg.1981"/>
<dbReference type="Proteomes" id="UP000051751">
    <property type="component" value="Unassembled WGS sequence"/>
</dbReference>
<reference evidence="3 4" key="1">
    <citation type="journal article" date="2015" name="Genome Announc.">
        <title>Expanding the biotechnology potential of lactobacilli through comparative genomics of 213 strains and associated genera.</title>
        <authorList>
            <person name="Sun Z."/>
            <person name="Harris H.M."/>
            <person name="McCann A."/>
            <person name="Guo C."/>
            <person name="Argimon S."/>
            <person name="Zhang W."/>
            <person name="Yang X."/>
            <person name="Jeffery I.B."/>
            <person name="Cooney J.C."/>
            <person name="Kagawa T.F."/>
            <person name="Liu W."/>
            <person name="Song Y."/>
            <person name="Salvetti E."/>
            <person name="Wrobel A."/>
            <person name="Rasinkangas P."/>
            <person name="Parkhill J."/>
            <person name="Rea M.C."/>
            <person name="O'Sullivan O."/>
            <person name="Ritari J."/>
            <person name="Douillard F.P."/>
            <person name="Paul Ross R."/>
            <person name="Yang R."/>
            <person name="Briner A.E."/>
            <person name="Felis G.E."/>
            <person name="de Vos W.M."/>
            <person name="Barrangou R."/>
            <person name="Klaenhammer T.R."/>
            <person name="Caufield P.W."/>
            <person name="Cui Y."/>
            <person name="Zhang H."/>
            <person name="O'Toole P.W."/>
        </authorList>
    </citation>
    <scope>NUCLEOTIDE SEQUENCE [LARGE SCALE GENOMIC DNA]</scope>
    <source>
        <strain evidence="1 4">ATCC BAA-66</strain>
        <strain evidence="2 3">DSM 13344</strain>
    </source>
</reference>
<keyword evidence="3" id="KW-1185">Reference proteome</keyword>
<dbReference type="EMBL" id="JQAT01000006">
    <property type="protein sequence ID" value="KRN27738.1"/>
    <property type="molecule type" value="Genomic_DNA"/>
</dbReference>
<name>A0A0R2FP19_9LACO</name>
<dbReference type="RefSeq" id="WP_057770750.1">
    <property type="nucleotide sequence ID" value="NZ_JQAT01000006.1"/>
</dbReference>
<dbReference type="AlphaFoldDB" id="A0A0R2FP19"/>
<evidence type="ECO:0000313" key="4">
    <source>
        <dbReference type="Proteomes" id="UP000051751"/>
    </source>
</evidence>
<evidence type="ECO:0000313" key="3">
    <source>
        <dbReference type="Proteomes" id="UP000051645"/>
    </source>
</evidence>